<reference evidence="1 2" key="1">
    <citation type="submission" date="2017-08" db="EMBL/GenBank/DDBJ databases">
        <authorList>
            <person name="Chaillou S."/>
        </authorList>
    </citation>
    <scope>NUCLEOTIDE SEQUENCE [LARGE SCALE GENOMIC DNA]</scope>
    <source>
        <strain evidence="1 2">MFPA15A1205</strain>
    </source>
</reference>
<gene>
    <name evidence="1" type="ORF">PLUA15_160182</name>
</gene>
<comment type="caution">
    <text evidence="1">The sequence shown here is derived from an EMBL/GenBank/DDBJ whole genome shotgun (WGS) entry which is preliminary data.</text>
</comment>
<name>A0AAX2H3Y7_9PSED</name>
<organism evidence="1 2">
    <name type="scientific">Pseudomonas lundensis</name>
    <dbReference type="NCBI Taxonomy" id="86185"/>
    <lineage>
        <taxon>Bacteria</taxon>
        <taxon>Pseudomonadati</taxon>
        <taxon>Pseudomonadota</taxon>
        <taxon>Gammaproteobacteria</taxon>
        <taxon>Pseudomonadales</taxon>
        <taxon>Pseudomonadaceae</taxon>
        <taxon>Pseudomonas</taxon>
    </lineage>
</organism>
<evidence type="ECO:0000313" key="1">
    <source>
        <dbReference type="EMBL" id="SOB50084.1"/>
    </source>
</evidence>
<dbReference type="AlphaFoldDB" id="A0AAX2H3Y7"/>
<dbReference type="Proteomes" id="UP000219564">
    <property type="component" value="Unassembled WGS sequence"/>
</dbReference>
<dbReference type="RefSeq" id="WP_047281081.1">
    <property type="nucleotide sequence ID" value="NZ_JAAQXZ010000004.1"/>
</dbReference>
<protein>
    <submittedName>
        <fullName evidence="1">Uncharacterized protein</fullName>
    </submittedName>
</protein>
<evidence type="ECO:0000313" key="2">
    <source>
        <dbReference type="Proteomes" id="UP000219564"/>
    </source>
</evidence>
<dbReference type="EMBL" id="OBKZ01000008">
    <property type="protein sequence ID" value="SOB50084.1"/>
    <property type="molecule type" value="Genomic_DNA"/>
</dbReference>
<sequence>MKLDIQLSDNSLTVQGQPVTKAYAEGVMLAGLIAAAGKNHSSITAIVRQYIEAGLSTSAFPEQTSLARQEIKAGEDLRAAQLRDAQFHADRCASYQAPTRLEVARAREAKEKRAADIRAHGAAIRAARRN</sequence>
<accession>A0AAX2H3Y7</accession>
<proteinExistence type="predicted"/>